<proteinExistence type="predicted"/>
<keyword evidence="3" id="KW-1185">Reference proteome</keyword>
<dbReference type="PANTHER" id="PTHR39173:SF1">
    <property type="entry name" value="ACETYLTRANSFERASE"/>
    <property type="match status" value="1"/>
</dbReference>
<dbReference type="InterPro" id="IPR000182">
    <property type="entry name" value="GNAT_dom"/>
</dbReference>
<dbReference type="EMBL" id="JBHTLQ010000050">
    <property type="protein sequence ID" value="MFD1192291.1"/>
    <property type="molecule type" value="Genomic_DNA"/>
</dbReference>
<accession>A0ABW3T5Z7</accession>
<evidence type="ECO:0000259" key="1">
    <source>
        <dbReference type="PROSITE" id="PS51186"/>
    </source>
</evidence>
<feature type="domain" description="N-acetyltransferase" evidence="1">
    <location>
        <begin position="26"/>
        <end position="179"/>
    </location>
</feature>
<name>A0ABW3T5Z7_9CAUL</name>
<sequence>MAQLVRPAERYLASFIEALHEGYNRDTLRPETPETIAQVEADPMAFLQSQLNPPETFVQPDGSLGRAVPWTPLWWVEGDRFLGTVHVRHELSETLSKVGGHVGYAMRPSARGQGHASAALAAGLDWIRANLPLTRVLLTVNPNNPHSIRVIEKNGGVHTQTIPHIWRPGEQALHYWIDL</sequence>
<dbReference type="Proteomes" id="UP001597216">
    <property type="component" value="Unassembled WGS sequence"/>
</dbReference>
<dbReference type="SUPFAM" id="SSF55729">
    <property type="entry name" value="Acyl-CoA N-acyltransferases (Nat)"/>
    <property type="match status" value="1"/>
</dbReference>
<dbReference type="InterPro" id="IPR016181">
    <property type="entry name" value="Acyl_CoA_acyltransferase"/>
</dbReference>
<reference evidence="3" key="1">
    <citation type="journal article" date="2019" name="Int. J. Syst. Evol. Microbiol.">
        <title>The Global Catalogue of Microorganisms (GCM) 10K type strain sequencing project: providing services to taxonomists for standard genome sequencing and annotation.</title>
        <authorList>
            <consortium name="The Broad Institute Genomics Platform"/>
            <consortium name="The Broad Institute Genome Sequencing Center for Infectious Disease"/>
            <person name="Wu L."/>
            <person name="Ma J."/>
        </authorList>
    </citation>
    <scope>NUCLEOTIDE SEQUENCE [LARGE SCALE GENOMIC DNA]</scope>
    <source>
        <strain evidence="3">CCUG 55074</strain>
    </source>
</reference>
<evidence type="ECO:0000313" key="3">
    <source>
        <dbReference type="Proteomes" id="UP001597216"/>
    </source>
</evidence>
<dbReference type="RefSeq" id="WP_377354443.1">
    <property type="nucleotide sequence ID" value="NZ_JBHTLQ010000050.1"/>
</dbReference>
<gene>
    <name evidence="2" type="ORF">ACFQ27_17015</name>
</gene>
<evidence type="ECO:0000313" key="2">
    <source>
        <dbReference type="EMBL" id="MFD1192291.1"/>
    </source>
</evidence>
<comment type="caution">
    <text evidence="2">The sequence shown here is derived from an EMBL/GenBank/DDBJ whole genome shotgun (WGS) entry which is preliminary data.</text>
</comment>
<dbReference type="Gene3D" id="3.40.630.30">
    <property type="match status" value="1"/>
</dbReference>
<dbReference type="Pfam" id="PF13302">
    <property type="entry name" value="Acetyltransf_3"/>
    <property type="match status" value="1"/>
</dbReference>
<protein>
    <submittedName>
        <fullName evidence="2">GNAT family N-acetyltransferase</fullName>
    </submittedName>
</protein>
<dbReference type="PROSITE" id="PS51186">
    <property type="entry name" value="GNAT"/>
    <property type="match status" value="1"/>
</dbReference>
<organism evidence="2 3">
    <name type="scientific">Phenylobacterium conjunctum</name>
    <dbReference type="NCBI Taxonomy" id="1298959"/>
    <lineage>
        <taxon>Bacteria</taxon>
        <taxon>Pseudomonadati</taxon>
        <taxon>Pseudomonadota</taxon>
        <taxon>Alphaproteobacteria</taxon>
        <taxon>Caulobacterales</taxon>
        <taxon>Caulobacteraceae</taxon>
        <taxon>Phenylobacterium</taxon>
    </lineage>
</organism>
<dbReference type="PANTHER" id="PTHR39173">
    <property type="entry name" value="ACETYLTRANSFERASE"/>
    <property type="match status" value="1"/>
</dbReference>